<dbReference type="Proteomes" id="UP000663828">
    <property type="component" value="Unassembled WGS sequence"/>
</dbReference>
<gene>
    <name evidence="5" type="ORF">EDS130_LOCUS21196</name>
    <name evidence="4" type="ORF">XAT740_LOCUS1393</name>
</gene>
<feature type="signal peptide" evidence="2">
    <location>
        <begin position="1"/>
        <end position="22"/>
    </location>
</feature>
<keyword evidence="6" id="KW-1185">Reference proteome</keyword>
<evidence type="ECO:0000259" key="3">
    <source>
        <dbReference type="PROSITE" id="PS50095"/>
    </source>
</evidence>
<name>A0A813QPI8_ADIRI</name>
<dbReference type="EMBL" id="CAJNOR010000043">
    <property type="protein sequence ID" value="CAF0769902.1"/>
    <property type="molecule type" value="Genomic_DNA"/>
</dbReference>
<evidence type="ECO:0000256" key="1">
    <source>
        <dbReference type="PROSITE-ProRule" id="PRU00152"/>
    </source>
</evidence>
<sequence>MHVTFRLTAFIWVISHLSTSRANDFNSSENQTSVPYRGYLFFEIHTANERNAGTDSNIYVSVVGTKRNLTRHALRSLGPTMNAFERNQVDVCMIYTNVKFDETENAIRGIELINDGKWSGSSWKPSCIYLSTIDRAQTNDRWISSDNPVFISFTESNKTVCYE</sequence>
<dbReference type="OrthoDB" id="5322100at2759"/>
<comment type="caution">
    <text evidence="4">The sequence shown here is derived from an EMBL/GenBank/DDBJ whole genome shotgun (WGS) entry which is preliminary data.</text>
</comment>
<evidence type="ECO:0000313" key="6">
    <source>
        <dbReference type="Proteomes" id="UP000663828"/>
    </source>
</evidence>
<dbReference type="Gene3D" id="2.60.60.20">
    <property type="entry name" value="PLAT/LH2 domain"/>
    <property type="match status" value="1"/>
</dbReference>
<dbReference type="Pfam" id="PF01477">
    <property type="entry name" value="PLAT"/>
    <property type="match status" value="1"/>
</dbReference>
<dbReference type="Proteomes" id="UP000663852">
    <property type="component" value="Unassembled WGS sequence"/>
</dbReference>
<dbReference type="InterPro" id="IPR001024">
    <property type="entry name" value="PLAT/LH2_dom"/>
</dbReference>
<accession>A0A813QPI8</accession>
<comment type="caution">
    <text evidence="1">Lacks conserved residue(s) required for the propagation of feature annotation.</text>
</comment>
<keyword evidence="2" id="KW-0732">Signal</keyword>
<dbReference type="InterPro" id="IPR036392">
    <property type="entry name" value="PLAT/LH2_dom_sf"/>
</dbReference>
<protein>
    <recommendedName>
        <fullName evidence="3">PLAT domain-containing protein</fullName>
    </recommendedName>
</protein>
<feature type="domain" description="PLAT" evidence="3">
    <location>
        <begin position="38"/>
        <end position="163"/>
    </location>
</feature>
<organism evidence="4 6">
    <name type="scientific">Adineta ricciae</name>
    <name type="common">Rotifer</name>
    <dbReference type="NCBI Taxonomy" id="249248"/>
    <lineage>
        <taxon>Eukaryota</taxon>
        <taxon>Metazoa</taxon>
        <taxon>Spiralia</taxon>
        <taxon>Gnathifera</taxon>
        <taxon>Rotifera</taxon>
        <taxon>Eurotatoria</taxon>
        <taxon>Bdelloidea</taxon>
        <taxon>Adinetida</taxon>
        <taxon>Adinetidae</taxon>
        <taxon>Adineta</taxon>
    </lineage>
</organism>
<dbReference type="AlphaFoldDB" id="A0A813QPI8"/>
<dbReference type="PROSITE" id="PS50095">
    <property type="entry name" value="PLAT"/>
    <property type="match status" value="1"/>
</dbReference>
<dbReference type="SUPFAM" id="SSF49723">
    <property type="entry name" value="Lipase/lipooxygenase domain (PLAT/LH2 domain)"/>
    <property type="match status" value="1"/>
</dbReference>
<proteinExistence type="predicted"/>
<dbReference type="EMBL" id="CAJNOJ010000106">
    <property type="protein sequence ID" value="CAF1123751.1"/>
    <property type="molecule type" value="Genomic_DNA"/>
</dbReference>
<evidence type="ECO:0000313" key="4">
    <source>
        <dbReference type="EMBL" id="CAF0769902.1"/>
    </source>
</evidence>
<evidence type="ECO:0000256" key="2">
    <source>
        <dbReference type="SAM" id="SignalP"/>
    </source>
</evidence>
<reference evidence="4" key="1">
    <citation type="submission" date="2021-02" db="EMBL/GenBank/DDBJ databases">
        <authorList>
            <person name="Nowell W R."/>
        </authorList>
    </citation>
    <scope>NUCLEOTIDE SEQUENCE</scope>
</reference>
<evidence type="ECO:0000313" key="5">
    <source>
        <dbReference type="EMBL" id="CAF1123751.1"/>
    </source>
</evidence>
<feature type="chain" id="PRO_5035682711" description="PLAT domain-containing protein" evidence="2">
    <location>
        <begin position="23"/>
        <end position="163"/>
    </location>
</feature>